<sequence>MIKRLTIAAFALIAATSATFANSILSDAASPITKITRGHGNPGDTATSVSDPNVNFRVLDSGKVERTNSRLGTTSIIDPSEEVRRNNRR</sequence>
<feature type="signal peptide" evidence="2">
    <location>
        <begin position="1"/>
        <end position="20"/>
    </location>
</feature>
<evidence type="ECO:0000256" key="1">
    <source>
        <dbReference type="SAM" id="MobiDB-lite"/>
    </source>
</evidence>
<evidence type="ECO:0000313" key="4">
    <source>
        <dbReference type="Proteomes" id="UP000500870"/>
    </source>
</evidence>
<dbReference type="AlphaFoldDB" id="A0A6H0ZT91"/>
<accession>A0A6H0ZT91</accession>
<organism evidence="3 4">
    <name type="scientific">Agrobacterium pusense</name>
    <dbReference type="NCBI Taxonomy" id="648995"/>
    <lineage>
        <taxon>Bacteria</taxon>
        <taxon>Pseudomonadati</taxon>
        <taxon>Pseudomonadota</taxon>
        <taxon>Alphaproteobacteria</taxon>
        <taxon>Hyphomicrobiales</taxon>
        <taxon>Rhizobiaceae</taxon>
        <taxon>Rhizobium/Agrobacterium group</taxon>
        <taxon>Agrobacterium</taxon>
    </lineage>
</organism>
<dbReference type="Proteomes" id="UP000500870">
    <property type="component" value="Chromosome 3"/>
</dbReference>
<evidence type="ECO:0000313" key="3">
    <source>
        <dbReference type="EMBL" id="QIX24016.1"/>
    </source>
</evidence>
<dbReference type="RefSeq" id="WP_112556463.1">
    <property type="nucleotide sequence ID" value="NZ_CP050899.1"/>
</dbReference>
<feature type="compositionally biased region" description="Polar residues" evidence="1">
    <location>
        <begin position="44"/>
        <end position="53"/>
    </location>
</feature>
<feature type="region of interest" description="Disordered" evidence="1">
    <location>
        <begin position="33"/>
        <end position="53"/>
    </location>
</feature>
<feature type="chain" id="PRO_5026346015" evidence="2">
    <location>
        <begin position="21"/>
        <end position="89"/>
    </location>
</feature>
<proteinExistence type="predicted"/>
<keyword evidence="2" id="KW-0732">Signal</keyword>
<evidence type="ECO:0000256" key="2">
    <source>
        <dbReference type="SAM" id="SignalP"/>
    </source>
</evidence>
<gene>
    <name evidence="3" type="ORF">FOB41_23135</name>
</gene>
<reference evidence="3 4" key="1">
    <citation type="submission" date="2020-04" db="EMBL/GenBank/DDBJ databases">
        <title>FDA dAtabase for Regulatory Grade micrObial Sequences (FDA-ARGOS): Supporting development and validation of Infectious Disease Dx tests.</title>
        <authorList>
            <person name="Sciortino C."/>
            <person name="Tallon L."/>
            <person name="Sadzewicz L."/>
            <person name="Vavikolanu K."/>
            <person name="Mehta A."/>
            <person name="Aluvathingal J."/>
            <person name="Nadendla S."/>
            <person name="Nandy P."/>
            <person name="Geyer C."/>
            <person name="Yan Y."/>
            <person name="Sichtig H."/>
        </authorList>
    </citation>
    <scope>NUCLEOTIDE SEQUENCE [LARGE SCALE GENOMIC DNA]</scope>
    <source>
        <strain evidence="3 4">FDAARGOS_633</strain>
    </source>
</reference>
<protein>
    <submittedName>
        <fullName evidence="3">Uncharacterized protein</fullName>
    </submittedName>
</protein>
<name>A0A6H0ZT91_9HYPH</name>
<dbReference type="EMBL" id="CP050899">
    <property type="protein sequence ID" value="QIX24016.1"/>
    <property type="molecule type" value="Genomic_DNA"/>
</dbReference>